<gene>
    <name evidence="2" type="ORF">JF922_03370</name>
</gene>
<evidence type="ECO:0000313" key="2">
    <source>
        <dbReference type="EMBL" id="MBJ7597113.1"/>
    </source>
</evidence>
<reference evidence="2" key="1">
    <citation type="submission" date="2020-10" db="EMBL/GenBank/DDBJ databases">
        <title>Ca. Dormibacterota MAGs.</title>
        <authorList>
            <person name="Montgomery K."/>
        </authorList>
    </citation>
    <scope>NUCLEOTIDE SEQUENCE [LARGE SCALE GENOMIC DNA]</scope>
    <source>
        <strain evidence="2">SC8812_S17_10</strain>
    </source>
</reference>
<dbReference type="AlphaFoldDB" id="A0A934K7L5"/>
<name>A0A934K7L5_9BACT</name>
<dbReference type="Proteomes" id="UP000612893">
    <property type="component" value="Unassembled WGS sequence"/>
</dbReference>
<keyword evidence="1" id="KW-0472">Membrane</keyword>
<proteinExistence type="predicted"/>
<accession>A0A934K7L5</accession>
<keyword evidence="1" id="KW-1133">Transmembrane helix</keyword>
<evidence type="ECO:0000313" key="3">
    <source>
        <dbReference type="Proteomes" id="UP000612893"/>
    </source>
</evidence>
<keyword evidence="1" id="KW-0812">Transmembrane</keyword>
<comment type="caution">
    <text evidence="2">The sequence shown here is derived from an EMBL/GenBank/DDBJ whole genome shotgun (WGS) entry which is preliminary data.</text>
</comment>
<evidence type="ECO:0000256" key="1">
    <source>
        <dbReference type="SAM" id="Phobius"/>
    </source>
</evidence>
<organism evidence="2 3">
    <name type="scientific">Candidatus Nephthysia bennettiae</name>
    <dbReference type="NCBI Taxonomy" id="3127016"/>
    <lineage>
        <taxon>Bacteria</taxon>
        <taxon>Bacillati</taxon>
        <taxon>Candidatus Dormiibacterota</taxon>
        <taxon>Candidatus Dormibacteria</taxon>
        <taxon>Candidatus Dormibacterales</taxon>
        <taxon>Candidatus Dormibacteraceae</taxon>
        <taxon>Candidatus Nephthysia</taxon>
    </lineage>
</organism>
<protein>
    <submittedName>
        <fullName evidence="2">YggT family protein</fullName>
    </submittedName>
</protein>
<keyword evidence="3" id="KW-1185">Reference proteome</keyword>
<sequence>MRFIFMLLGASTQAAFASLLYALTFPLVAPFEGMFSTPSRGGSVFEPASLVAMVVYTLIGWVIVALVRIRHSRRRPPP</sequence>
<dbReference type="EMBL" id="JAEKNR010000038">
    <property type="protein sequence ID" value="MBJ7597113.1"/>
    <property type="molecule type" value="Genomic_DNA"/>
</dbReference>
<feature type="transmembrane region" description="Helical" evidence="1">
    <location>
        <begin position="48"/>
        <end position="67"/>
    </location>
</feature>